<evidence type="ECO:0000313" key="1">
    <source>
        <dbReference type="EMBL" id="GAY21744.1"/>
    </source>
</evidence>
<gene>
    <name evidence="1" type="ORF">SFOMI_2297</name>
</gene>
<comment type="caution">
    <text evidence="1">The sequence shown here is derived from an EMBL/GenBank/DDBJ whole genome shotgun (WGS) entry which is preliminary data.</text>
</comment>
<reference evidence="1 2" key="1">
    <citation type="journal article" date="2013" name="Biodegradation">
        <title>Occurrence of 4-tert-butylphenol (4-t-BP) biodegradation in an aquatic sample caused by the presence of Spirodela polyrrhiza and isolation of a 4-t-BP-utilizing bacterium.</title>
        <authorList>
            <person name="Ogata Y."/>
            <person name="Toyama T."/>
            <person name="Yu N."/>
            <person name="Wang X."/>
            <person name="Sei K."/>
            <person name="Ike M."/>
        </authorList>
    </citation>
    <scope>NUCLEOTIDE SEQUENCE [LARGE SCALE GENOMIC DNA]</scope>
    <source>
        <strain evidence="1 2">OMI</strain>
    </source>
</reference>
<evidence type="ECO:0000313" key="2">
    <source>
        <dbReference type="Proteomes" id="UP000221538"/>
    </source>
</evidence>
<dbReference type="Proteomes" id="UP000221538">
    <property type="component" value="Unassembled WGS sequence"/>
</dbReference>
<proteinExistence type="predicted"/>
<dbReference type="EMBL" id="BEWI01000031">
    <property type="protein sequence ID" value="GAY21744.1"/>
    <property type="molecule type" value="Genomic_DNA"/>
</dbReference>
<sequence length="52" mass="5980">MACAVHDRPATYHQVKLGGHKSLSDGCSLSIIISKWCLIFTCIVRFMQDRWR</sequence>
<reference evidence="1 2" key="2">
    <citation type="journal article" date="2013" name="Environ. Sci. Technol.">
        <title>The 4-tert-butylphenol-utilizing bacterium Sphingobium fuliginis OMI can degrade bisphenols via phenolic ring hydroxylation and meta-cleavage pathway.</title>
        <authorList>
            <person name="Ogata Y."/>
            <person name="Goda S."/>
            <person name="Toyama T."/>
            <person name="Sei K."/>
            <person name="Ike M."/>
        </authorList>
    </citation>
    <scope>NUCLEOTIDE SEQUENCE [LARGE SCALE GENOMIC DNA]</scope>
    <source>
        <strain evidence="1 2">OMI</strain>
    </source>
</reference>
<dbReference type="AlphaFoldDB" id="A0A292ZFV8"/>
<accession>A0A292ZFV8</accession>
<protein>
    <submittedName>
        <fullName evidence="1">Uncharacterized protein</fullName>
    </submittedName>
</protein>
<name>A0A292ZFV8_SPHSA</name>
<organism evidence="1 2">
    <name type="scientific">Sphingobium fuliginis (strain ATCC 27551)</name>
    <dbReference type="NCBI Taxonomy" id="336203"/>
    <lineage>
        <taxon>Bacteria</taxon>
        <taxon>Pseudomonadati</taxon>
        <taxon>Pseudomonadota</taxon>
        <taxon>Alphaproteobacteria</taxon>
        <taxon>Sphingomonadales</taxon>
        <taxon>Sphingomonadaceae</taxon>
        <taxon>Sphingobium</taxon>
    </lineage>
</organism>